<dbReference type="AlphaFoldDB" id="A0A8S9X0W8"/>
<evidence type="ECO:0000313" key="3">
    <source>
        <dbReference type="EMBL" id="KAF6201971.1"/>
    </source>
</evidence>
<sequence length="381" mass="43321">MKLVSFVTTEENPKRILRFVESGLRDYEDKKWHSEKPACFGSEDTEPVELEATFIAQMIFVGGFLLSVMCFIIEIAVAKKMKIRCIYVGNARMGSMCCKKLESPYSPKLPDFNKLFLTCTDQIQICRKTLWEEDDPEPKQRKFSASDISYPLPLGCTILPPKRPPRKKRILLERTTSVRVKSLPQLRSELKRSKSIHEIKVSRTRLEPIVEAASEIQSRVGAAPDSPNTDEIVINVIRAAGGPSVPLDSPTDEPERGTSAPDEQEETPPLYSPVEQFSYHRPYFSEFSTHNLLPLEPIMESAYESLESTSSVSLVAENKKHFLATLLEENNNNPSNNMPSRKSSITESLREFECSLYDMLEQESTKEEVVEDLKWRPQIPV</sequence>
<feature type="region of interest" description="Disordered" evidence="1">
    <location>
        <begin position="240"/>
        <end position="270"/>
    </location>
</feature>
<evidence type="ECO:0000313" key="4">
    <source>
        <dbReference type="Proteomes" id="UP000466442"/>
    </source>
</evidence>
<evidence type="ECO:0000256" key="2">
    <source>
        <dbReference type="SAM" id="Phobius"/>
    </source>
</evidence>
<dbReference type="OrthoDB" id="10641892at2759"/>
<keyword evidence="2" id="KW-0812">Transmembrane</keyword>
<comment type="caution">
    <text evidence="3">The sequence shown here is derived from an EMBL/GenBank/DDBJ whole genome shotgun (WGS) entry which is preliminary data.</text>
</comment>
<keyword evidence="2" id="KW-0472">Membrane</keyword>
<protein>
    <submittedName>
        <fullName evidence="3">Uncharacterized protein</fullName>
    </submittedName>
</protein>
<keyword evidence="2" id="KW-1133">Transmembrane helix</keyword>
<evidence type="ECO:0000256" key="1">
    <source>
        <dbReference type="SAM" id="MobiDB-lite"/>
    </source>
</evidence>
<feature type="transmembrane region" description="Helical" evidence="2">
    <location>
        <begin position="54"/>
        <end position="77"/>
    </location>
</feature>
<name>A0A8S9X0W8_APOLU</name>
<dbReference type="Proteomes" id="UP000466442">
    <property type="component" value="Linkage Group LG12"/>
</dbReference>
<reference evidence="3" key="1">
    <citation type="journal article" date="2021" name="Mol. Ecol. Resour.">
        <title>Apolygus lucorum genome provides insights into omnivorousness and mesophyll feeding.</title>
        <authorList>
            <person name="Liu Y."/>
            <person name="Liu H."/>
            <person name="Wang H."/>
            <person name="Huang T."/>
            <person name="Liu B."/>
            <person name="Yang B."/>
            <person name="Yin L."/>
            <person name="Li B."/>
            <person name="Zhang Y."/>
            <person name="Zhang S."/>
            <person name="Jiang F."/>
            <person name="Zhang X."/>
            <person name="Ren Y."/>
            <person name="Wang B."/>
            <person name="Wang S."/>
            <person name="Lu Y."/>
            <person name="Wu K."/>
            <person name="Fan W."/>
            <person name="Wang G."/>
        </authorList>
    </citation>
    <scope>NUCLEOTIDE SEQUENCE</scope>
    <source>
        <strain evidence="3">12Hb</strain>
    </source>
</reference>
<proteinExistence type="predicted"/>
<organism evidence="3 4">
    <name type="scientific">Apolygus lucorum</name>
    <name type="common">Small green plant bug</name>
    <name type="synonym">Lygocoris lucorum</name>
    <dbReference type="NCBI Taxonomy" id="248454"/>
    <lineage>
        <taxon>Eukaryota</taxon>
        <taxon>Metazoa</taxon>
        <taxon>Ecdysozoa</taxon>
        <taxon>Arthropoda</taxon>
        <taxon>Hexapoda</taxon>
        <taxon>Insecta</taxon>
        <taxon>Pterygota</taxon>
        <taxon>Neoptera</taxon>
        <taxon>Paraneoptera</taxon>
        <taxon>Hemiptera</taxon>
        <taxon>Heteroptera</taxon>
        <taxon>Panheteroptera</taxon>
        <taxon>Cimicomorpha</taxon>
        <taxon>Miridae</taxon>
        <taxon>Mirini</taxon>
        <taxon>Apolygus</taxon>
    </lineage>
</organism>
<keyword evidence="4" id="KW-1185">Reference proteome</keyword>
<dbReference type="EMBL" id="WIXP02000012">
    <property type="protein sequence ID" value="KAF6201971.1"/>
    <property type="molecule type" value="Genomic_DNA"/>
</dbReference>
<gene>
    <name evidence="3" type="ORF">GE061_004367</name>
</gene>
<accession>A0A8S9X0W8</accession>